<dbReference type="AlphaFoldDB" id="A0A075AZA3"/>
<feature type="compositionally biased region" description="Basic and acidic residues" evidence="1">
    <location>
        <begin position="63"/>
        <end position="74"/>
    </location>
</feature>
<reference evidence="2 3" key="1">
    <citation type="journal article" date="2013" name="Curr. Biol.">
        <title>Shared signatures of parasitism and phylogenomics unite Cryptomycota and microsporidia.</title>
        <authorList>
            <person name="James T.Y."/>
            <person name="Pelin A."/>
            <person name="Bonen L."/>
            <person name="Ahrendt S."/>
            <person name="Sain D."/>
            <person name="Corradi N."/>
            <person name="Stajich J.E."/>
        </authorList>
    </citation>
    <scope>NUCLEOTIDE SEQUENCE [LARGE SCALE GENOMIC DNA]</scope>
    <source>
        <strain evidence="2 3">CSF55</strain>
    </source>
</reference>
<dbReference type="HOGENOM" id="CLU_850343_0_0_1"/>
<dbReference type="EMBL" id="KE561022">
    <property type="protein sequence ID" value="EPZ33909.1"/>
    <property type="molecule type" value="Genomic_DNA"/>
</dbReference>
<dbReference type="Gene3D" id="1.25.40.430">
    <property type="match status" value="1"/>
</dbReference>
<proteinExistence type="predicted"/>
<feature type="region of interest" description="Disordered" evidence="1">
    <location>
        <begin position="50"/>
        <end position="74"/>
    </location>
</feature>
<dbReference type="Proteomes" id="UP000030755">
    <property type="component" value="Unassembled WGS sequence"/>
</dbReference>
<name>A0A075AZA3_ROZAC</name>
<evidence type="ECO:0000313" key="2">
    <source>
        <dbReference type="EMBL" id="EPZ33909.1"/>
    </source>
</evidence>
<sequence length="327" mass="37750">MDNFENGEKKDNRRLLLDEFLKNKKLKQEKEKRKNDFVVRKVDPTWSSKVTDSKNLTRMRKTPSPDHENTNNDRKLLDTGKQFIKGVWTSHYDLARYVFDILAAKGQSSQKDISRTSKYWISRARFEESLGNSSEALNIYETAILEKIQPVDDILNAKSELLKRINRDDDVDLKAMEEELDNSIKQHKLILTKCTPKKKRATKSLAGSVSVKRTLDFVIDSSPDQDKKENDNIFDASIAVLTPVRATKRQKRELGVETVVTPVRRSVRNLSRNIGNTTRLPLEASNMNILMEETEYSYAFNKALGKVQPKEILMTPKKDFKKDLNKK</sequence>
<organism evidence="2 3">
    <name type="scientific">Rozella allomycis (strain CSF55)</name>
    <dbReference type="NCBI Taxonomy" id="988480"/>
    <lineage>
        <taxon>Eukaryota</taxon>
        <taxon>Fungi</taxon>
        <taxon>Fungi incertae sedis</taxon>
        <taxon>Cryptomycota</taxon>
        <taxon>Cryptomycota incertae sedis</taxon>
        <taxon>Rozella</taxon>
    </lineage>
</organism>
<accession>A0A075AZA3</accession>
<gene>
    <name evidence="2" type="ORF">O9G_002472</name>
</gene>
<dbReference type="OrthoDB" id="5600312at2759"/>
<keyword evidence="3" id="KW-1185">Reference proteome</keyword>
<evidence type="ECO:0000256" key="1">
    <source>
        <dbReference type="SAM" id="MobiDB-lite"/>
    </source>
</evidence>
<evidence type="ECO:0000313" key="3">
    <source>
        <dbReference type="Proteomes" id="UP000030755"/>
    </source>
</evidence>
<protein>
    <submittedName>
        <fullName evidence="2">Uncharacterized protein</fullName>
    </submittedName>
</protein>